<comment type="caution">
    <text evidence="4">The sequence shown here is derived from an EMBL/GenBank/DDBJ whole genome shotgun (WGS) entry which is preliminary data.</text>
</comment>
<dbReference type="AlphaFoldDB" id="A0A7J9KG27"/>
<evidence type="ECO:0000313" key="4">
    <source>
        <dbReference type="EMBL" id="MBA0845311.1"/>
    </source>
</evidence>
<dbReference type="InterPro" id="IPR002885">
    <property type="entry name" value="PPR_rpt"/>
</dbReference>
<protein>
    <recommendedName>
        <fullName evidence="6">Pentatricopeptide repeat-containing protein</fullName>
    </recommendedName>
</protein>
<feature type="non-terminal residue" evidence="4">
    <location>
        <position position="286"/>
    </location>
</feature>
<dbReference type="Pfam" id="PF12854">
    <property type="entry name" value="PPR_1"/>
    <property type="match status" value="1"/>
</dbReference>
<evidence type="ECO:0000256" key="2">
    <source>
        <dbReference type="ARBA" id="ARBA00022737"/>
    </source>
</evidence>
<evidence type="ECO:0008006" key="6">
    <source>
        <dbReference type="Google" id="ProtNLM"/>
    </source>
</evidence>
<dbReference type="PANTHER" id="PTHR47447">
    <property type="entry name" value="OS03G0856100 PROTEIN"/>
    <property type="match status" value="1"/>
</dbReference>
<dbReference type="EMBL" id="JABFAE010414717">
    <property type="protein sequence ID" value="MBA0845311.1"/>
    <property type="molecule type" value="Genomic_DNA"/>
</dbReference>
<name>A0A7J9KG27_9ROSI</name>
<feature type="repeat" description="PPR" evidence="3">
    <location>
        <begin position="250"/>
        <end position="284"/>
    </location>
</feature>
<dbReference type="Pfam" id="PF13041">
    <property type="entry name" value="PPR_2"/>
    <property type="match status" value="1"/>
</dbReference>
<feature type="repeat" description="PPR" evidence="3">
    <location>
        <begin position="215"/>
        <end position="249"/>
    </location>
</feature>
<proteinExistence type="inferred from homology"/>
<comment type="similarity">
    <text evidence="1">Belongs to the PPR family. P subfamily.</text>
</comment>
<dbReference type="PROSITE" id="PS51375">
    <property type="entry name" value="PPR"/>
    <property type="match status" value="3"/>
</dbReference>
<dbReference type="InterPro" id="IPR011990">
    <property type="entry name" value="TPR-like_helical_dom_sf"/>
</dbReference>
<keyword evidence="5" id="KW-1185">Reference proteome</keyword>
<dbReference type="Proteomes" id="UP000593575">
    <property type="component" value="Unassembled WGS sequence"/>
</dbReference>
<feature type="repeat" description="PPR" evidence="3">
    <location>
        <begin position="180"/>
        <end position="214"/>
    </location>
</feature>
<organism evidence="4 5">
    <name type="scientific">Gossypium armourianum</name>
    <dbReference type="NCBI Taxonomy" id="34283"/>
    <lineage>
        <taxon>Eukaryota</taxon>
        <taxon>Viridiplantae</taxon>
        <taxon>Streptophyta</taxon>
        <taxon>Embryophyta</taxon>
        <taxon>Tracheophyta</taxon>
        <taxon>Spermatophyta</taxon>
        <taxon>Magnoliopsida</taxon>
        <taxon>eudicotyledons</taxon>
        <taxon>Gunneridae</taxon>
        <taxon>Pentapetalae</taxon>
        <taxon>rosids</taxon>
        <taxon>malvids</taxon>
        <taxon>Malvales</taxon>
        <taxon>Malvaceae</taxon>
        <taxon>Malvoideae</taxon>
        <taxon>Gossypium</taxon>
    </lineage>
</organism>
<evidence type="ECO:0000313" key="5">
    <source>
        <dbReference type="Proteomes" id="UP000593575"/>
    </source>
</evidence>
<gene>
    <name evidence="4" type="ORF">Goarm_000007</name>
</gene>
<accession>A0A7J9KG27</accession>
<sequence length="286" mass="32748">MNNFLGRHFSTSFDSVKVKPTSLKPLIDVNSRRKNWNPIPIPFRTIPEPRGQDLDFVNVAHSHLVHSDWNKLNALSIHVTPFRVKHVLLKIQKDHVLSLEFFNWAKTRNLTSHSLETHSVILHILTKNQKFKSAELVLRSLVSGSLELPAKMFKTYAHAKKFRNATDAFYRMKDYGSLPTTKSCNAYLSSFLDLHRVDIALGFYREMRRCRLSPNVYTFNMVIHAFCKSGKLEKAMEMLREMEIMGFSPTVASYDTLIAGYCNKGLMSLAMKLKSSMGKDGVHPNV</sequence>
<dbReference type="NCBIfam" id="TIGR00756">
    <property type="entry name" value="PPR"/>
    <property type="match status" value="3"/>
</dbReference>
<keyword evidence="2" id="KW-0677">Repeat</keyword>
<evidence type="ECO:0000256" key="3">
    <source>
        <dbReference type="PROSITE-ProRule" id="PRU00708"/>
    </source>
</evidence>
<reference evidence="4 5" key="1">
    <citation type="journal article" date="2019" name="Genome Biol. Evol.">
        <title>Insights into the evolution of the New World diploid cottons (Gossypium, subgenus Houzingenia) based on genome sequencing.</title>
        <authorList>
            <person name="Grover C.E."/>
            <person name="Arick M.A. 2nd"/>
            <person name="Thrash A."/>
            <person name="Conover J.L."/>
            <person name="Sanders W.S."/>
            <person name="Peterson D.G."/>
            <person name="Frelichowski J.E."/>
            <person name="Scheffler J.A."/>
            <person name="Scheffler B.E."/>
            <person name="Wendel J.F."/>
        </authorList>
    </citation>
    <scope>NUCLEOTIDE SEQUENCE [LARGE SCALE GENOMIC DNA]</scope>
    <source>
        <strain evidence="4">6</strain>
        <tissue evidence="4">Leaf</tissue>
    </source>
</reference>
<evidence type="ECO:0000256" key="1">
    <source>
        <dbReference type="ARBA" id="ARBA00007626"/>
    </source>
</evidence>
<dbReference type="PANTHER" id="PTHR47447:SF17">
    <property type="entry name" value="OS12G0638900 PROTEIN"/>
    <property type="match status" value="1"/>
</dbReference>
<dbReference type="Gene3D" id="1.25.40.10">
    <property type="entry name" value="Tetratricopeptide repeat domain"/>
    <property type="match status" value="2"/>
</dbReference>